<reference evidence="6 7" key="1">
    <citation type="submission" date="2018-03" db="EMBL/GenBank/DDBJ databases">
        <title>Novel Streptomyces sp. from soil.</title>
        <authorList>
            <person name="Tan G.Y.A."/>
            <person name="Lee Z.Y."/>
        </authorList>
    </citation>
    <scope>NUCLEOTIDE SEQUENCE [LARGE SCALE GENOMIC DNA]</scope>
    <source>
        <strain evidence="6 7">ST5x</strain>
    </source>
</reference>
<dbReference type="InterPro" id="IPR008278">
    <property type="entry name" value="4-PPantetheinyl_Trfase_dom"/>
</dbReference>
<dbReference type="EMBL" id="PVLV01000262">
    <property type="protein sequence ID" value="PRH77958.1"/>
    <property type="molecule type" value="Genomic_DNA"/>
</dbReference>
<evidence type="ECO:0000256" key="2">
    <source>
        <dbReference type="PIRSR" id="PIRSR603542-1"/>
    </source>
</evidence>
<accession>A0A2S9PU76</accession>
<proteinExistence type="predicted"/>
<keyword evidence="7" id="KW-1185">Reference proteome</keyword>
<dbReference type="PANTHER" id="PTHR38096:SF1">
    <property type="entry name" value="ENTEROBACTIN SYNTHASE COMPONENT D"/>
    <property type="match status" value="1"/>
</dbReference>
<organism evidence="6 7">
    <name type="scientific">Streptomyces solincola</name>
    <dbReference type="NCBI Taxonomy" id="2100817"/>
    <lineage>
        <taxon>Bacteria</taxon>
        <taxon>Bacillati</taxon>
        <taxon>Actinomycetota</taxon>
        <taxon>Actinomycetes</taxon>
        <taxon>Kitasatosporales</taxon>
        <taxon>Streptomycetaceae</taxon>
        <taxon>Streptomyces</taxon>
    </lineage>
</organism>
<dbReference type="Pfam" id="PF01648">
    <property type="entry name" value="ACPS"/>
    <property type="match status" value="1"/>
</dbReference>
<sequence>MIGKLLPAEVAWSETSADRLDVPLFAEEEACLTRVVAKRRAEFTTVRACARDALASLGYPPAPLVPGERGAPSWPAGVVGSMTHCDGYRAAVVARADEVAALGIDAEPDAPLPEGVLEAIALPEDLAALAALPPGGPAWDRVLFSAKEAVYKAWFPIAREFLNFTEAVVVISAEGTFEARILVPGPDFLGRPLAGFSGRWAAGDGLVLTAIAVAGPAAGGGSGVRG</sequence>
<dbReference type="GO" id="GO:0009239">
    <property type="term" value="P:enterobactin biosynthetic process"/>
    <property type="evidence" value="ECO:0007669"/>
    <property type="project" value="InterPro"/>
</dbReference>
<feature type="binding site" evidence="2">
    <location>
        <position position="47"/>
    </location>
    <ligand>
        <name>CoA</name>
        <dbReference type="ChEBI" id="CHEBI:57287"/>
    </ligand>
</feature>
<dbReference type="Proteomes" id="UP000239322">
    <property type="component" value="Unassembled WGS sequence"/>
</dbReference>
<dbReference type="GO" id="GO:0009366">
    <property type="term" value="C:enterobactin synthetase complex"/>
    <property type="evidence" value="ECO:0007669"/>
    <property type="project" value="InterPro"/>
</dbReference>
<keyword evidence="1 6" id="KW-0808">Transferase</keyword>
<gene>
    <name evidence="6" type="ORF">C6N75_17495</name>
</gene>
<evidence type="ECO:0000313" key="6">
    <source>
        <dbReference type="EMBL" id="PRH77958.1"/>
    </source>
</evidence>
<dbReference type="InterPro" id="IPR037143">
    <property type="entry name" value="4-PPantetheinyl_Trfase_dom_sf"/>
</dbReference>
<protein>
    <submittedName>
        <fullName evidence="6">Phosphopantetheinyl transferase</fullName>
    </submittedName>
</protein>
<feature type="binding site" evidence="2">
    <location>
        <position position="39"/>
    </location>
    <ligand>
        <name>CoA</name>
        <dbReference type="ChEBI" id="CHEBI:57287"/>
    </ligand>
</feature>
<feature type="binding site" evidence="2">
    <location>
        <position position="105"/>
    </location>
    <ligand>
        <name>CoA</name>
        <dbReference type="ChEBI" id="CHEBI:57287"/>
    </ligand>
</feature>
<feature type="binding site" evidence="2">
    <location>
        <position position="162"/>
    </location>
    <ligand>
        <name>CoA</name>
        <dbReference type="ChEBI" id="CHEBI:57287"/>
    </ligand>
</feature>
<evidence type="ECO:0000259" key="5">
    <source>
        <dbReference type="Pfam" id="PF17837"/>
    </source>
</evidence>
<comment type="caution">
    <text evidence="6">The sequence shown here is derived from an EMBL/GenBank/DDBJ whole genome shotgun (WGS) entry which is preliminary data.</text>
</comment>
<feature type="binding site" evidence="2">
    <location>
        <begin position="83"/>
        <end position="84"/>
    </location>
    <ligand>
        <name>CoA</name>
        <dbReference type="ChEBI" id="CHEBI:57287"/>
    </ligand>
</feature>
<keyword evidence="3" id="KW-0479">Metal-binding</keyword>
<dbReference type="InterPro" id="IPR041354">
    <property type="entry name" value="4PPT_N"/>
</dbReference>
<dbReference type="OrthoDB" id="8210607at2"/>
<dbReference type="AlphaFoldDB" id="A0A2S9PU76"/>
<dbReference type="InterPro" id="IPR003542">
    <property type="entry name" value="Enbac_synth_compD-like"/>
</dbReference>
<name>A0A2S9PU76_9ACTN</name>
<evidence type="ECO:0000256" key="1">
    <source>
        <dbReference type="ARBA" id="ARBA00022679"/>
    </source>
</evidence>
<dbReference type="RefSeq" id="WP_105869841.1">
    <property type="nucleotide sequence ID" value="NZ_PVLV01000262.1"/>
</dbReference>
<dbReference type="Pfam" id="PF17837">
    <property type="entry name" value="4PPT_N"/>
    <property type="match status" value="1"/>
</dbReference>
<dbReference type="PRINTS" id="PR01399">
    <property type="entry name" value="ENTSNTHTASED"/>
</dbReference>
<dbReference type="PANTHER" id="PTHR38096">
    <property type="entry name" value="ENTEROBACTIN SYNTHASE COMPONENT D"/>
    <property type="match status" value="1"/>
</dbReference>
<feature type="binding site" evidence="3">
    <location>
        <position position="105"/>
    </location>
    <ligand>
        <name>Mg(2+)</name>
        <dbReference type="ChEBI" id="CHEBI:18420"/>
    </ligand>
</feature>
<evidence type="ECO:0000259" key="4">
    <source>
        <dbReference type="Pfam" id="PF01648"/>
    </source>
</evidence>
<keyword evidence="3" id="KW-0460">Magnesium</keyword>
<dbReference type="GO" id="GO:0000287">
    <property type="term" value="F:magnesium ion binding"/>
    <property type="evidence" value="ECO:0007669"/>
    <property type="project" value="InterPro"/>
</dbReference>
<feature type="binding site" evidence="3">
    <location>
        <position position="107"/>
    </location>
    <ligand>
        <name>Mg(2+)</name>
        <dbReference type="ChEBI" id="CHEBI:18420"/>
    </ligand>
</feature>
<dbReference type="GO" id="GO:0005886">
    <property type="term" value="C:plasma membrane"/>
    <property type="evidence" value="ECO:0007669"/>
    <property type="project" value="TreeGrafter"/>
</dbReference>
<feature type="binding site" evidence="2">
    <location>
        <position position="152"/>
    </location>
    <ligand>
        <name>CoA</name>
        <dbReference type="ChEBI" id="CHEBI:57287"/>
    </ligand>
</feature>
<feature type="domain" description="4'-phosphopantetheinyl transferase" evidence="4">
    <location>
        <begin position="102"/>
        <end position="182"/>
    </location>
</feature>
<comment type="cofactor">
    <cofactor evidence="3">
        <name>Mg(2+)</name>
        <dbReference type="ChEBI" id="CHEBI:18420"/>
    </cofactor>
</comment>
<dbReference type="SUPFAM" id="SSF56214">
    <property type="entry name" value="4'-phosphopantetheinyl transferase"/>
    <property type="match status" value="1"/>
</dbReference>
<feature type="binding site" evidence="2">
    <location>
        <position position="148"/>
    </location>
    <ligand>
        <name>CoA</name>
        <dbReference type="ChEBI" id="CHEBI:57287"/>
    </ligand>
</feature>
<evidence type="ECO:0000313" key="7">
    <source>
        <dbReference type="Proteomes" id="UP000239322"/>
    </source>
</evidence>
<dbReference type="GO" id="GO:0008897">
    <property type="term" value="F:holo-[acyl-carrier-protein] synthase activity"/>
    <property type="evidence" value="ECO:0007669"/>
    <property type="project" value="InterPro"/>
</dbReference>
<feature type="binding site" evidence="3">
    <location>
        <position position="106"/>
    </location>
    <ligand>
        <name>Mg(2+)</name>
        <dbReference type="ChEBI" id="CHEBI:18420"/>
    </ligand>
</feature>
<feature type="domain" description="4'-phosphopantetheinyl transferase N-terminal" evidence="5">
    <location>
        <begin position="27"/>
        <end position="94"/>
    </location>
</feature>
<evidence type="ECO:0000256" key="3">
    <source>
        <dbReference type="PIRSR" id="PIRSR603542-2"/>
    </source>
</evidence>